<dbReference type="AlphaFoldDB" id="A0AAV4U2H5"/>
<gene>
    <name evidence="2" type="primary">AVEN_192397_1</name>
    <name evidence="2" type="ORF">CEXT_422381</name>
</gene>
<feature type="region of interest" description="Disordered" evidence="1">
    <location>
        <begin position="19"/>
        <end position="43"/>
    </location>
</feature>
<dbReference type="Proteomes" id="UP001054945">
    <property type="component" value="Unassembled WGS sequence"/>
</dbReference>
<keyword evidence="3" id="KW-1185">Reference proteome</keyword>
<feature type="compositionally biased region" description="Gly residues" evidence="1">
    <location>
        <begin position="29"/>
        <end position="43"/>
    </location>
</feature>
<dbReference type="EMBL" id="BPLR01012183">
    <property type="protein sequence ID" value="GIY51981.1"/>
    <property type="molecule type" value="Genomic_DNA"/>
</dbReference>
<sequence>MVFIAPRWVVAKPVEIDLTGPDGESGTKGQSGRGYGGKGNDGSPGQPGGIFFGIGEIFENGANLKIISNGAMAVQAVMAETGAMEGMGAMQWRQHLLKFPYRGGGGLFNMPILTAAVIHVHNFGSSYKYKIYGFDGRWGGDGGSGGEGVEVGIRELLRCWNWAILLESHKLLGLDIRGPMAELESEGKVEKNGNHVIAECTYTFQFLWIPASSSWSWKETIHNSDRARPGVNGIAGGKPSIASTTRTALANIDFANLINQYKGYLRENLENRFKKSALVEFLNRMDNDDGVRNVYTTMGLIDEFRGLETSFFKIE</sequence>
<name>A0AAV4U2H5_CAEEX</name>
<comment type="caution">
    <text evidence="2">The sequence shown here is derived from an EMBL/GenBank/DDBJ whole genome shotgun (WGS) entry which is preliminary data.</text>
</comment>
<reference evidence="2 3" key="1">
    <citation type="submission" date="2021-06" db="EMBL/GenBank/DDBJ databases">
        <title>Caerostris extrusa draft genome.</title>
        <authorList>
            <person name="Kono N."/>
            <person name="Arakawa K."/>
        </authorList>
    </citation>
    <scope>NUCLEOTIDE SEQUENCE [LARGE SCALE GENOMIC DNA]</scope>
</reference>
<organism evidence="2 3">
    <name type="scientific">Caerostris extrusa</name>
    <name type="common">Bark spider</name>
    <name type="synonym">Caerostris bankana</name>
    <dbReference type="NCBI Taxonomy" id="172846"/>
    <lineage>
        <taxon>Eukaryota</taxon>
        <taxon>Metazoa</taxon>
        <taxon>Ecdysozoa</taxon>
        <taxon>Arthropoda</taxon>
        <taxon>Chelicerata</taxon>
        <taxon>Arachnida</taxon>
        <taxon>Araneae</taxon>
        <taxon>Araneomorphae</taxon>
        <taxon>Entelegynae</taxon>
        <taxon>Araneoidea</taxon>
        <taxon>Araneidae</taxon>
        <taxon>Caerostris</taxon>
    </lineage>
</organism>
<accession>A0AAV4U2H5</accession>
<evidence type="ECO:0000313" key="3">
    <source>
        <dbReference type="Proteomes" id="UP001054945"/>
    </source>
</evidence>
<evidence type="ECO:0000313" key="2">
    <source>
        <dbReference type="EMBL" id="GIY51981.1"/>
    </source>
</evidence>
<proteinExistence type="predicted"/>
<evidence type="ECO:0000256" key="1">
    <source>
        <dbReference type="SAM" id="MobiDB-lite"/>
    </source>
</evidence>
<protein>
    <submittedName>
        <fullName evidence="2">Uncharacterized protein</fullName>
    </submittedName>
</protein>